<dbReference type="RefSeq" id="WP_368393058.1">
    <property type="nucleotide sequence ID" value="NZ_JBFRYC010000018.1"/>
</dbReference>
<dbReference type="EMBL" id="JBFRYC010000018">
    <property type="protein sequence ID" value="MEX1663537.1"/>
    <property type="molecule type" value="Genomic_DNA"/>
</dbReference>
<dbReference type="InterPro" id="IPR000683">
    <property type="entry name" value="Gfo/Idh/MocA-like_OxRdtase_N"/>
</dbReference>
<dbReference type="SUPFAM" id="SSF51735">
    <property type="entry name" value="NAD(P)-binding Rossmann-fold domains"/>
    <property type="match status" value="1"/>
</dbReference>
<dbReference type="Proteomes" id="UP001557465">
    <property type="component" value="Unassembled WGS sequence"/>
</dbReference>
<evidence type="ECO:0000259" key="3">
    <source>
        <dbReference type="Pfam" id="PF01408"/>
    </source>
</evidence>
<evidence type="ECO:0000256" key="1">
    <source>
        <dbReference type="ARBA" id="ARBA00010928"/>
    </source>
</evidence>
<dbReference type="GO" id="GO:0050112">
    <property type="term" value="F:inositol 2-dehydrogenase (NAD+) activity"/>
    <property type="evidence" value="ECO:0007669"/>
    <property type="project" value="UniProtKB-EC"/>
</dbReference>
<name>A0ABV3TQS3_9RHOB</name>
<dbReference type="SUPFAM" id="SSF55347">
    <property type="entry name" value="Glyceraldehyde-3-phosphate dehydrogenase-like, C-terminal domain"/>
    <property type="match status" value="1"/>
</dbReference>
<keyword evidence="6" id="KW-1185">Reference proteome</keyword>
<gene>
    <name evidence="5" type="primary">iolG</name>
    <name evidence="5" type="ORF">AB4874_18260</name>
</gene>
<evidence type="ECO:0000313" key="6">
    <source>
        <dbReference type="Proteomes" id="UP001557465"/>
    </source>
</evidence>
<dbReference type="InterPro" id="IPR036291">
    <property type="entry name" value="NAD(P)-bd_dom_sf"/>
</dbReference>
<sequence>MIGVTIFGSGRMGAIYAAALASSAHARLVSVVNPNLSSAERLVAQHGGVALRDPDAALADPSVDAVIITTPTDTHLEFIQRAVSAGKAILCEKPLDLSLDRVDACVDLITESDVAFMLGFNRRFDPGVGALREAVDAGDVGKLNILMLTSRDPAPPPLSYIRTSGGYWADSTVHDIDLACWIAGEQPVKVFATGSCLVDPGIGEAGDVDTSMTILKMPSGCLVHINNSRRAVYGFDQRIEAFGDAGMIQAANLHEDNLLHWDSKRTKAKAPLEHFFLERYARSFQLALEAFVLAVGENNPPTPTASDGHRALAIALACEDSRRRGCWVRPQYRDYGSAGISK</sequence>
<dbReference type="PANTHER" id="PTHR42840:SF3">
    <property type="entry name" value="BINDING ROSSMANN FOLD OXIDOREDUCTASE, PUTATIVE (AFU_ORTHOLOGUE AFUA_2G10240)-RELATED"/>
    <property type="match status" value="1"/>
</dbReference>
<dbReference type="Gene3D" id="3.40.50.720">
    <property type="entry name" value="NAD(P)-binding Rossmann-like Domain"/>
    <property type="match status" value="1"/>
</dbReference>
<proteinExistence type="inferred from homology"/>
<dbReference type="Pfam" id="PF22725">
    <property type="entry name" value="GFO_IDH_MocA_C3"/>
    <property type="match status" value="1"/>
</dbReference>
<dbReference type="EC" id="1.1.1.18" evidence="5"/>
<organism evidence="5 6">
    <name type="scientific">Thioclava arctica</name>
    <dbReference type="NCBI Taxonomy" id="3238301"/>
    <lineage>
        <taxon>Bacteria</taxon>
        <taxon>Pseudomonadati</taxon>
        <taxon>Pseudomonadota</taxon>
        <taxon>Alphaproteobacteria</taxon>
        <taxon>Rhodobacterales</taxon>
        <taxon>Paracoccaceae</taxon>
        <taxon>Thioclava</taxon>
    </lineage>
</organism>
<comment type="similarity">
    <text evidence="1">Belongs to the Gfo/Idh/MocA family.</text>
</comment>
<feature type="domain" description="Gfo/Idh/MocA-like oxidoreductase N-terminal" evidence="3">
    <location>
        <begin position="3"/>
        <end position="120"/>
    </location>
</feature>
<comment type="caution">
    <text evidence="5">The sequence shown here is derived from an EMBL/GenBank/DDBJ whole genome shotgun (WGS) entry which is preliminary data.</text>
</comment>
<dbReference type="InterPro" id="IPR055170">
    <property type="entry name" value="GFO_IDH_MocA-like_dom"/>
</dbReference>
<dbReference type="PANTHER" id="PTHR42840">
    <property type="entry name" value="NAD(P)-BINDING ROSSMANN-FOLD SUPERFAMILY PROTEIN-RELATED"/>
    <property type="match status" value="1"/>
</dbReference>
<feature type="domain" description="GFO/IDH/MocA-like oxidoreductase" evidence="4">
    <location>
        <begin position="130"/>
        <end position="248"/>
    </location>
</feature>
<evidence type="ECO:0000313" key="5">
    <source>
        <dbReference type="EMBL" id="MEX1663537.1"/>
    </source>
</evidence>
<dbReference type="Gene3D" id="3.30.360.10">
    <property type="entry name" value="Dihydrodipicolinate Reductase, domain 2"/>
    <property type="match status" value="1"/>
</dbReference>
<accession>A0ABV3TQS3</accession>
<dbReference type="Pfam" id="PF01408">
    <property type="entry name" value="GFO_IDH_MocA"/>
    <property type="match status" value="1"/>
</dbReference>
<protein>
    <submittedName>
        <fullName evidence="5">Inositol 2-dehydrogenase</fullName>
        <ecNumber evidence="5">1.1.1.18</ecNumber>
    </submittedName>
</protein>
<keyword evidence="2 5" id="KW-0560">Oxidoreductase</keyword>
<evidence type="ECO:0000259" key="4">
    <source>
        <dbReference type="Pfam" id="PF22725"/>
    </source>
</evidence>
<reference evidence="5 6" key="1">
    <citation type="journal article" date="2011" name="Int. J. Syst. Evol. Microbiol.">
        <title>Zhongshania antarctica gen. nov., sp. nov. and Zhongshania guokunii sp. nov., gammaproteobacteria respectively isolated from coastal attached (fast) ice and surface seawater of the Antarctic.</title>
        <authorList>
            <person name="Li H.J."/>
            <person name="Zhang X.Y."/>
            <person name="Chen C.X."/>
            <person name="Zhang Y.J."/>
            <person name="Gao Z.M."/>
            <person name="Yu Y."/>
            <person name="Chen X.L."/>
            <person name="Chen B."/>
            <person name="Zhang Y.Z."/>
        </authorList>
    </citation>
    <scope>NUCLEOTIDE SEQUENCE [LARGE SCALE GENOMIC DNA]</scope>
    <source>
        <strain evidence="5 6">15-R06ZXC-3</strain>
    </source>
</reference>
<dbReference type="NCBIfam" id="TIGR04380">
    <property type="entry name" value="myo_inos_iolG"/>
    <property type="match status" value="1"/>
</dbReference>
<evidence type="ECO:0000256" key="2">
    <source>
        <dbReference type="ARBA" id="ARBA00023002"/>
    </source>
</evidence>
<dbReference type="InterPro" id="IPR030827">
    <property type="entry name" value="Myo_inos_IolG"/>
</dbReference>